<evidence type="ECO:0000313" key="2">
    <source>
        <dbReference type="Proteomes" id="UP001601444"/>
    </source>
</evidence>
<dbReference type="RefSeq" id="WP_043650438.1">
    <property type="nucleotide sequence ID" value="NZ_JBIAMX010000011.1"/>
</dbReference>
<gene>
    <name evidence="1" type="ORF">ACFYTF_18580</name>
</gene>
<comment type="caution">
    <text evidence="1">The sequence shown here is derived from an EMBL/GenBank/DDBJ whole genome shotgun (WGS) entry which is preliminary data.</text>
</comment>
<accession>A0ABW6PR67</accession>
<keyword evidence="2" id="KW-1185">Reference proteome</keyword>
<organism evidence="1 2">
    <name type="scientific">Nocardia thailandica</name>
    <dbReference type="NCBI Taxonomy" id="257275"/>
    <lineage>
        <taxon>Bacteria</taxon>
        <taxon>Bacillati</taxon>
        <taxon>Actinomycetota</taxon>
        <taxon>Actinomycetes</taxon>
        <taxon>Mycobacteriales</taxon>
        <taxon>Nocardiaceae</taxon>
        <taxon>Nocardia</taxon>
    </lineage>
</organism>
<protein>
    <submittedName>
        <fullName evidence="1">Uncharacterized protein</fullName>
    </submittedName>
</protein>
<proteinExistence type="predicted"/>
<evidence type="ECO:0000313" key="1">
    <source>
        <dbReference type="EMBL" id="MFF0544838.1"/>
    </source>
</evidence>
<sequence>MSTSDHRAARHRLGLPGGVHCLEIPAVAAIFSERRRSWFAAWFTPARHAAGARPAVSAPAPQWVPVTAS</sequence>
<name>A0ABW6PR67_9NOCA</name>
<dbReference type="Proteomes" id="UP001601444">
    <property type="component" value="Unassembled WGS sequence"/>
</dbReference>
<dbReference type="EMBL" id="JBIAMX010000011">
    <property type="protein sequence ID" value="MFF0544838.1"/>
    <property type="molecule type" value="Genomic_DNA"/>
</dbReference>
<reference evidence="1 2" key="1">
    <citation type="submission" date="2024-10" db="EMBL/GenBank/DDBJ databases">
        <title>The Natural Products Discovery Center: Release of the First 8490 Sequenced Strains for Exploring Actinobacteria Biosynthetic Diversity.</title>
        <authorList>
            <person name="Kalkreuter E."/>
            <person name="Kautsar S.A."/>
            <person name="Yang D."/>
            <person name="Bader C.D."/>
            <person name="Teijaro C.N."/>
            <person name="Fluegel L."/>
            <person name="Davis C.M."/>
            <person name="Simpson J.R."/>
            <person name="Lauterbach L."/>
            <person name="Steele A.D."/>
            <person name="Gui C."/>
            <person name="Meng S."/>
            <person name="Li G."/>
            <person name="Viehrig K."/>
            <person name="Ye F."/>
            <person name="Su P."/>
            <person name="Kiefer A.F."/>
            <person name="Nichols A."/>
            <person name="Cepeda A.J."/>
            <person name="Yan W."/>
            <person name="Fan B."/>
            <person name="Jiang Y."/>
            <person name="Adhikari A."/>
            <person name="Zheng C.-J."/>
            <person name="Schuster L."/>
            <person name="Cowan T.M."/>
            <person name="Smanski M.J."/>
            <person name="Chevrette M.G."/>
            <person name="De Carvalho L.P.S."/>
            <person name="Shen B."/>
        </authorList>
    </citation>
    <scope>NUCLEOTIDE SEQUENCE [LARGE SCALE GENOMIC DNA]</scope>
    <source>
        <strain evidence="1 2">NPDC004045</strain>
    </source>
</reference>